<evidence type="ECO:0008006" key="5">
    <source>
        <dbReference type="Google" id="ProtNLM"/>
    </source>
</evidence>
<evidence type="ECO:0000259" key="1">
    <source>
        <dbReference type="Pfam" id="PF17989"/>
    </source>
</evidence>
<dbReference type="RefSeq" id="WP_200152602.1">
    <property type="nucleotide sequence ID" value="NZ_JAEFBZ010000007.1"/>
</dbReference>
<evidence type="ECO:0000313" key="3">
    <source>
        <dbReference type="EMBL" id="MBK1611764.1"/>
    </source>
</evidence>
<evidence type="ECO:0000313" key="4">
    <source>
        <dbReference type="Proteomes" id="UP000613452"/>
    </source>
</evidence>
<dbReference type="Gene3D" id="3.30.420.40">
    <property type="match status" value="2"/>
</dbReference>
<dbReference type="Pfam" id="PF17989">
    <property type="entry name" value="ALP_N"/>
    <property type="match status" value="1"/>
</dbReference>
<comment type="caution">
    <text evidence="3">The sequence shown here is derived from an EMBL/GenBank/DDBJ whole genome shotgun (WGS) entry which is preliminary data.</text>
</comment>
<name>A0ABD4LLU5_BACCE</name>
<dbReference type="SUPFAM" id="SSF53067">
    <property type="entry name" value="Actin-like ATPase domain"/>
    <property type="match status" value="2"/>
</dbReference>
<gene>
    <name evidence="3" type="ORF">JCR31_28390</name>
</gene>
<proteinExistence type="predicted"/>
<dbReference type="InterPro" id="IPR040607">
    <property type="entry name" value="ALP_N"/>
</dbReference>
<dbReference type="Proteomes" id="UP000613452">
    <property type="component" value="Unassembled WGS sequence"/>
</dbReference>
<dbReference type="InterPro" id="IPR054368">
    <property type="entry name" value="Alp7A-like_C"/>
</dbReference>
<feature type="domain" description="Actin-like protein N-terminal" evidence="1">
    <location>
        <begin position="13"/>
        <end position="172"/>
    </location>
</feature>
<organism evidence="3 4">
    <name type="scientific">Bacillus cereus</name>
    <dbReference type="NCBI Taxonomy" id="1396"/>
    <lineage>
        <taxon>Bacteria</taxon>
        <taxon>Bacillati</taxon>
        <taxon>Bacillota</taxon>
        <taxon>Bacilli</taxon>
        <taxon>Bacillales</taxon>
        <taxon>Bacillaceae</taxon>
        <taxon>Bacillus</taxon>
        <taxon>Bacillus cereus group</taxon>
    </lineage>
</organism>
<dbReference type="InterPro" id="IPR043129">
    <property type="entry name" value="ATPase_NBD"/>
</dbReference>
<feature type="domain" description="Alp7A-like C-terminal" evidence="2">
    <location>
        <begin position="199"/>
        <end position="346"/>
    </location>
</feature>
<accession>A0ABD4LLU5</accession>
<reference evidence="3 4" key="1">
    <citation type="submission" date="2020-12" db="EMBL/GenBank/DDBJ databases">
        <title>Genome assembly for a thermostable protease producing Bacillus cereus MAKP1 strain isolated from chicken gut.</title>
        <authorList>
            <person name="Malaviya A."/>
        </authorList>
    </citation>
    <scope>NUCLEOTIDE SEQUENCE [LARGE SCALE GENOMIC DNA]</scope>
    <source>
        <strain evidence="3 4">MAKP1</strain>
    </source>
</reference>
<dbReference type="CDD" id="cd24021">
    <property type="entry name" value="ASKHA_NBD_ParM_Psk41-like"/>
    <property type="match status" value="1"/>
</dbReference>
<sequence length="375" mass="42362">MVRRKPQYDRVVGIDLGNGLVKIRSIYSNGKEYRLTLPSGYAHLRDVGESKNDKVLDLDTYRIDGVDYVWGSDIVKLKNKMKSVFGYESRYKTEGYKLMAKIVMARIVHDLEIEAKEKILIVTGVPSIETGTECETDISNAFYGKDSGFHAVDVNGEDYPFRIGHVHVTAQALSTVLGRYLDTDGTVLDEDYEEMKVAVIDVGAGTTDLDVVHDLRRQNGYHSISEGFRDVYEAIRKRIRQDYPSHEASDYDLLQVIQDVQDKMKKIPDTPNGKKSKKEEIRYEYKPSKKNEPVDFTDALNNSLKELASSTQQAIVDKWKDQTDLDEILLVGGSAELLEDYLSNVVYGITIPKNNGDSNVEGYYRLGVTIAESDE</sequence>
<dbReference type="Pfam" id="PF22128">
    <property type="entry name" value="Alp7A_like_C"/>
    <property type="match status" value="1"/>
</dbReference>
<dbReference type="AlphaFoldDB" id="A0ABD4LLU5"/>
<evidence type="ECO:0000259" key="2">
    <source>
        <dbReference type="Pfam" id="PF22128"/>
    </source>
</evidence>
<protein>
    <recommendedName>
        <fullName evidence="5">Actin-like protein N-terminal domain-containing protein</fullName>
    </recommendedName>
</protein>
<dbReference type="EMBL" id="JAEFBZ010000007">
    <property type="protein sequence ID" value="MBK1611764.1"/>
    <property type="molecule type" value="Genomic_DNA"/>
</dbReference>